<gene>
    <name evidence="2" type="ORF">LMG26411_00158</name>
</gene>
<dbReference type="RefSeq" id="WP_211951407.1">
    <property type="nucleotide sequence ID" value="NZ_CAJPVI010000001.1"/>
</dbReference>
<evidence type="ECO:0000256" key="1">
    <source>
        <dbReference type="SAM" id="MobiDB-lite"/>
    </source>
</evidence>
<feature type="region of interest" description="Disordered" evidence="1">
    <location>
        <begin position="1"/>
        <end position="20"/>
    </location>
</feature>
<name>A0ABM8T9J4_9BURK</name>
<sequence>MKRPAASHFHAAPAPVAHKTSPTAVAQILVGGIGISVREDGGVSISANGCAVELTPAQANIMRTFDTLLSTASGVPA</sequence>
<dbReference type="EMBL" id="CAJPVI010000001">
    <property type="protein sequence ID" value="CAG2129342.1"/>
    <property type="molecule type" value="Genomic_DNA"/>
</dbReference>
<keyword evidence="3" id="KW-1185">Reference proteome</keyword>
<accession>A0ABM8T9J4</accession>
<reference evidence="2 3" key="1">
    <citation type="submission" date="2021-03" db="EMBL/GenBank/DDBJ databases">
        <authorList>
            <person name="Peeters C."/>
        </authorList>
    </citation>
    <scope>NUCLEOTIDE SEQUENCE [LARGE SCALE GENOMIC DNA]</scope>
    <source>
        <strain evidence="2 3">LMG 26411</strain>
    </source>
</reference>
<evidence type="ECO:0000313" key="3">
    <source>
        <dbReference type="Proteomes" id="UP000672657"/>
    </source>
</evidence>
<organism evidence="2 3">
    <name type="scientific">Cupriavidus numazuensis</name>
    <dbReference type="NCBI Taxonomy" id="221992"/>
    <lineage>
        <taxon>Bacteria</taxon>
        <taxon>Pseudomonadati</taxon>
        <taxon>Pseudomonadota</taxon>
        <taxon>Betaproteobacteria</taxon>
        <taxon>Burkholderiales</taxon>
        <taxon>Burkholderiaceae</taxon>
        <taxon>Cupriavidus</taxon>
    </lineage>
</organism>
<dbReference type="Proteomes" id="UP000672657">
    <property type="component" value="Unassembled WGS sequence"/>
</dbReference>
<protein>
    <submittedName>
        <fullName evidence="2">Uncharacterized protein</fullName>
    </submittedName>
</protein>
<feature type="compositionally biased region" description="Low complexity" evidence="1">
    <location>
        <begin position="1"/>
        <end position="18"/>
    </location>
</feature>
<comment type="caution">
    <text evidence="2">The sequence shown here is derived from an EMBL/GenBank/DDBJ whole genome shotgun (WGS) entry which is preliminary data.</text>
</comment>
<evidence type="ECO:0000313" key="2">
    <source>
        <dbReference type="EMBL" id="CAG2129342.1"/>
    </source>
</evidence>
<proteinExistence type="predicted"/>